<name>J3L3B8_ORYBR</name>
<dbReference type="HOGENOM" id="CLU_2708733_0_0_1"/>
<dbReference type="Gramene" id="OB01G37240.1">
    <property type="protein sequence ID" value="OB01G37240.1"/>
    <property type="gene ID" value="OB01G37240"/>
</dbReference>
<reference evidence="2" key="2">
    <citation type="submission" date="2013-04" db="UniProtKB">
        <authorList>
            <consortium name="EnsemblPlants"/>
        </authorList>
    </citation>
    <scope>IDENTIFICATION</scope>
</reference>
<accession>J3L3B8</accession>
<evidence type="ECO:0000313" key="3">
    <source>
        <dbReference type="Proteomes" id="UP000006038"/>
    </source>
</evidence>
<protein>
    <submittedName>
        <fullName evidence="2">Uncharacterized protein</fullName>
    </submittedName>
</protein>
<feature type="region of interest" description="Disordered" evidence="1">
    <location>
        <begin position="1"/>
        <end position="28"/>
    </location>
</feature>
<proteinExistence type="predicted"/>
<dbReference type="AlphaFoldDB" id="J3L3B8"/>
<reference evidence="2" key="1">
    <citation type="journal article" date="2013" name="Nat. Commun.">
        <title>Whole-genome sequencing of Oryza brachyantha reveals mechanisms underlying Oryza genome evolution.</title>
        <authorList>
            <person name="Chen J."/>
            <person name="Huang Q."/>
            <person name="Gao D."/>
            <person name="Wang J."/>
            <person name="Lang Y."/>
            <person name="Liu T."/>
            <person name="Li B."/>
            <person name="Bai Z."/>
            <person name="Luis Goicoechea J."/>
            <person name="Liang C."/>
            <person name="Chen C."/>
            <person name="Zhang W."/>
            <person name="Sun S."/>
            <person name="Liao Y."/>
            <person name="Zhang X."/>
            <person name="Yang L."/>
            <person name="Song C."/>
            <person name="Wang M."/>
            <person name="Shi J."/>
            <person name="Liu G."/>
            <person name="Liu J."/>
            <person name="Zhou H."/>
            <person name="Zhou W."/>
            <person name="Yu Q."/>
            <person name="An N."/>
            <person name="Chen Y."/>
            <person name="Cai Q."/>
            <person name="Wang B."/>
            <person name="Liu B."/>
            <person name="Min J."/>
            <person name="Huang Y."/>
            <person name="Wu H."/>
            <person name="Li Z."/>
            <person name="Zhang Y."/>
            <person name="Yin Y."/>
            <person name="Song W."/>
            <person name="Jiang J."/>
            <person name="Jackson S.A."/>
            <person name="Wing R.A."/>
            <person name="Wang J."/>
            <person name="Chen M."/>
        </authorList>
    </citation>
    <scope>NUCLEOTIDE SEQUENCE [LARGE SCALE GENOMIC DNA]</scope>
    <source>
        <strain evidence="2">cv. IRGC 101232</strain>
    </source>
</reference>
<evidence type="ECO:0000256" key="1">
    <source>
        <dbReference type="SAM" id="MobiDB-lite"/>
    </source>
</evidence>
<dbReference type="Proteomes" id="UP000006038">
    <property type="component" value="Chromosome 1"/>
</dbReference>
<sequence length="73" mass="8116">MVHRRGGEPADTHVDRRKGCEAPPPSSCDRLLSRLGAGPLVDIESDKIKGVFRRWARAVVTRARQLNLGAWPE</sequence>
<evidence type="ECO:0000313" key="2">
    <source>
        <dbReference type="EnsemblPlants" id="OB01G37240.1"/>
    </source>
</evidence>
<dbReference type="EnsemblPlants" id="OB01G37240.1">
    <property type="protein sequence ID" value="OB01G37240.1"/>
    <property type="gene ID" value="OB01G37240"/>
</dbReference>
<keyword evidence="3" id="KW-1185">Reference proteome</keyword>
<feature type="compositionally biased region" description="Basic and acidic residues" evidence="1">
    <location>
        <begin position="1"/>
        <end position="20"/>
    </location>
</feature>
<organism evidence="2">
    <name type="scientific">Oryza brachyantha</name>
    <name type="common">malo sina</name>
    <dbReference type="NCBI Taxonomy" id="4533"/>
    <lineage>
        <taxon>Eukaryota</taxon>
        <taxon>Viridiplantae</taxon>
        <taxon>Streptophyta</taxon>
        <taxon>Embryophyta</taxon>
        <taxon>Tracheophyta</taxon>
        <taxon>Spermatophyta</taxon>
        <taxon>Magnoliopsida</taxon>
        <taxon>Liliopsida</taxon>
        <taxon>Poales</taxon>
        <taxon>Poaceae</taxon>
        <taxon>BOP clade</taxon>
        <taxon>Oryzoideae</taxon>
        <taxon>Oryzeae</taxon>
        <taxon>Oryzinae</taxon>
        <taxon>Oryza</taxon>
    </lineage>
</organism>